<evidence type="ECO:0000256" key="4">
    <source>
        <dbReference type="ARBA" id="ARBA00024346"/>
    </source>
</evidence>
<evidence type="ECO:0000256" key="2">
    <source>
        <dbReference type="ARBA" id="ARBA00022679"/>
    </source>
</evidence>
<dbReference type="Pfam" id="PF10093">
    <property type="entry name" value="EarP"/>
    <property type="match status" value="1"/>
</dbReference>
<proteinExistence type="inferred from homology"/>
<evidence type="ECO:0000256" key="1">
    <source>
        <dbReference type="ARBA" id="ARBA00022676"/>
    </source>
</evidence>
<dbReference type="NCBIfam" id="TIGR03837">
    <property type="entry name" value="efp_Arg_rhamno"/>
    <property type="match status" value="1"/>
</dbReference>
<keyword evidence="8" id="KW-0648">Protein biosynthesis</keyword>
<dbReference type="GO" id="GO:0003746">
    <property type="term" value="F:translation elongation factor activity"/>
    <property type="evidence" value="ECO:0007669"/>
    <property type="project" value="UniProtKB-KW"/>
</dbReference>
<evidence type="ECO:0000256" key="5">
    <source>
        <dbReference type="ARBA" id="ARBA00024416"/>
    </source>
</evidence>
<dbReference type="Proteomes" id="UP000237222">
    <property type="component" value="Unassembled WGS sequence"/>
</dbReference>
<accession>A0A2S4HAK9</accession>
<dbReference type="RefSeq" id="WP_103685985.1">
    <property type="nucleotide sequence ID" value="NZ_PQGG01000044.1"/>
</dbReference>
<evidence type="ECO:0000256" key="7">
    <source>
        <dbReference type="ARBA" id="ARBA00048472"/>
    </source>
</evidence>
<evidence type="ECO:0000256" key="6">
    <source>
        <dbReference type="ARBA" id="ARBA00030025"/>
    </source>
</evidence>
<keyword evidence="2" id="KW-0808">Transferase</keyword>
<dbReference type="PIRSF" id="PIRSF015557">
    <property type="entry name" value="UCP015557"/>
    <property type="match status" value="1"/>
</dbReference>
<keyword evidence="1" id="KW-0328">Glycosyltransferase</keyword>
<comment type="function">
    <text evidence="3">Protein-arginine rhamnosyltransferase that catalyzes the transfer of a single rhamnose to elongation factor P (EF-P) on 'Lys-32', a modification required for EF-P-dependent rescue of polyproline stalled ribosomes.</text>
</comment>
<dbReference type="EMBL" id="PQGG01000044">
    <property type="protein sequence ID" value="POP51018.1"/>
    <property type="molecule type" value="Genomic_DNA"/>
</dbReference>
<dbReference type="InterPro" id="IPR016633">
    <property type="entry name" value="EarP"/>
</dbReference>
<protein>
    <recommendedName>
        <fullName evidence="5">Protein-arginine rhamnosyltransferase</fullName>
    </recommendedName>
    <alternativeName>
        <fullName evidence="6">EF-P arginine rhamnosyltransferase</fullName>
    </alternativeName>
</protein>
<evidence type="ECO:0000313" key="8">
    <source>
        <dbReference type="EMBL" id="POP51018.1"/>
    </source>
</evidence>
<evidence type="ECO:0000256" key="3">
    <source>
        <dbReference type="ARBA" id="ARBA00024303"/>
    </source>
</evidence>
<comment type="caution">
    <text evidence="8">The sequence shown here is derived from an EMBL/GenBank/DDBJ whole genome shotgun (WGS) entry which is preliminary data.</text>
</comment>
<gene>
    <name evidence="8" type="ORF">C0068_18690</name>
</gene>
<comment type="catalytic activity">
    <reaction evidence="7">
        <text>dTDP-beta-L-rhamnose + L-arginyl-[protein] = N(omega)-(alpha-L-rhamnosyl)-L-arginyl-[protein] + dTDP + H(+)</text>
        <dbReference type="Rhea" id="RHEA:66692"/>
        <dbReference type="Rhea" id="RHEA-COMP:10532"/>
        <dbReference type="Rhea" id="RHEA-COMP:17096"/>
        <dbReference type="ChEBI" id="CHEBI:15378"/>
        <dbReference type="ChEBI" id="CHEBI:29965"/>
        <dbReference type="ChEBI" id="CHEBI:57510"/>
        <dbReference type="ChEBI" id="CHEBI:58369"/>
        <dbReference type="ChEBI" id="CHEBI:167445"/>
    </reaction>
    <physiologicalReaction direction="left-to-right" evidence="7">
        <dbReference type="Rhea" id="RHEA:66693"/>
    </physiologicalReaction>
</comment>
<dbReference type="OrthoDB" id="209085at2"/>
<keyword evidence="8" id="KW-0251">Elongation factor</keyword>
<evidence type="ECO:0000313" key="9">
    <source>
        <dbReference type="Proteomes" id="UP000237222"/>
    </source>
</evidence>
<dbReference type="AlphaFoldDB" id="A0A2S4HAK9"/>
<sequence>MRTSWDIFCHVIDNYGDAGVCWRLARQLAVEYDAEVRLWVDDPETLARLCALAPSQISGDTPRLIDGVWVHYWSSTWRNVVPADVVIEAFACQLPLDYLVAMAERSRPSLWLNLEYLSAEEWVAGCHGLPSLQQNGLQKYFFFPGFSPETGGLLREADLLKRRTEFQQSECAKIQFLRSLGVEVAAESALVSLFCYDSPALAQWLDAVSEGEGKRHFLVPAGRVVADVCRWLGQEKYELGEPYQRGNVCIQFIPFLSQRDYDLLLWSCDFNVVRGEDSFVRAQWAAKPFLWHIYPQQEGAHFPKLDAFLHCYTEGLSADLKAAVVGSWRAWNAGVLPADMQGQLFAGGAELMGHSARWCARLEGQNNLAESLVQFYQNWV</sequence>
<dbReference type="GO" id="GO:0106361">
    <property type="term" value="F:protein-arginine rhamnosyltransferase activity"/>
    <property type="evidence" value="ECO:0007669"/>
    <property type="project" value="InterPro"/>
</dbReference>
<comment type="similarity">
    <text evidence="4">Belongs to the glycosyltransferase 104 family.</text>
</comment>
<organism evidence="8 9">
    <name type="scientific">Zhongshania marina</name>
    <dbReference type="NCBI Taxonomy" id="2304603"/>
    <lineage>
        <taxon>Bacteria</taxon>
        <taxon>Pseudomonadati</taxon>
        <taxon>Pseudomonadota</taxon>
        <taxon>Gammaproteobacteria</taxon>
        <taxon>Cellvibrionales</taxon>
        <taxon>Spongiibacteraceae</taxon>
        <taxon>Zhongshania</taxon>
    </lineage>
</organism>
<reference evidence="8 9" key="1">
    <citation type="submission" date="2018-01" db="EMBL/GenBank/DDBJ databases">
        <authorList>
            <person name="Yu X.-D."/>
        </authorList>
    </citation>
    <scope>NUCLEOTIDE SEQUENCE [LARGE SCALE GENOMIC DNA]</scope>
    <source>
        <strain evidence="8 9">ZX-21</strain>
    </source>
</reference>
<name>A0A2S4HAK9_9GAMM</name>